<dbReference type="Proteomes" id="UP001177023">
    <property type="component" value="Unassembled WGS sequence"/>
</dbReference>
<comment type="caution">
    <text evidence="4">The sequence shown here is derived from an EMBL/GenBank/DDBJ whole genome shotgun (WGS) entry which is preliminary data.</text>
</comment>
<dbReference type="AlphaFoldDB" id="A0AA36DIZ5"/>
<feature type="non-terminal residue" evidence="4">
    <location>
        <position position="1"/>
    </location>
</feature>
<evidence type="ECO:0000256" key="1">
    <source>
        <dbReference type="SAM" id="MobiDB-lite"/>
    </source>
</evidence>
<accession>A0AA36DIZ5</accession>
<dbReference type="EMBL" id="CATQJA010002709">
    <property type="protein sequence ID" value="CAJ0587251.1"/>
    <property type="molecule type" value="Genomic_DNA"/>
</dbReference>
<sequence length="191" mass="19963">MISRTLLLLCGLIIALYAQSIADISAMLNQSTLANVLAANAETTTAAMGDAAIQQLLAEINVTMVTTTQNPALNSTTMIATTTLAGNSTAHAQNSSSTNAEVDQPYEGSEAPNGDNVEATTKGGSLFDKISVPDVSLSSLNFFKVLPTRLQVTYAVSFGVSLLLLTIFGCCSGVFTAIGKKNKRKEEISHA</sequence>
<protein>
    <submittedName>
        <fullName evidence="4">Uncharacterized protein</fullName>
    </submittedName>
</protein>
<name>A0AA36DIZ5_9BILA</name>
<feature type="compositionally biased region" description="Polar residues" evidence="1">
    <location>
        <begin position="89"/>
        <end position="101"/>
    </location>
</feature>
<organism evidence="4 5">
    <name type="scientific">Mesorhabditis spiculigera</name>
    <dbReference type="NCBI Taxonomy" id="96644"/>
    <lineage>
        <taxon>Eukaryota</taxon>
        <taxon>Metazoa</taxon>
        <taxon>Ecdysozoa</taxon>
        <taxon>Nematoda</taxon>
        <taxon>Chromadorea</taxon>
        <taxon>Rhabditida</taxon>
        <taxon>Rhabditina</taxon>
        <taxon>Rhabditomorpha</taxon>
        <taxon>Rhabditoidea</taxon>
        <taxon>Rhabditidae</taxon>
        <taxon>Mesorhabditinae</taxon>
        <taxon>Mesorhabditis</taxon>
    </lineage>
</organism>
<gene>
    <name evidence="4" type="ORF">MSPICULIGERA_LOCUS25228</name>
</gene>
<keyword evidence="2" id="KW-1133">Transmembrane helix</keyword>
<feature type="signal peptide" evidence="3">
    <location>
        <begin position="1"/>
        <end position="18"/>
    </location>
</feature>
<feature type="chain" id="PRO_5041325098" evidence="3">
    <location>
        <begin position="19"/>
        <end position="191"/>
    </location>
</feature>
<feature type="transmembrane region" description="Helical" evidence="2">
    <location>
        <begin position="154"/>
        <end position="178"/>
    </location>
</feature>
<feature type="region of interest" description="Disordered" evidence="1">
    <location>
        <begin position="89"/>
        <end position="120"/>
    </location>
</feature>
<evidence type="ECO:0000313" key="4">
    <source>
        <dbReference type="EMBL" id="CAJ0587251.1"/>
    </source>
</evidence>
<reference evidence="4" key="1">
    <citation type="submission" date="2023-06" db="EMBL/GenBank/DDBJ databases">
        <authorList>
            <person name="Delattre M."/>
        </authorList>
    </citation>
    <scope>NUCLEOTIDE SEQUENCE</scope>
    <source>
        <strain evidence="4">AF72</strain>
    </source>
</reference>
<evidence type="ECO:0000313" key="5">
    <source>
        <dbReference type="Proteomes" id="UP001177023"/>
    </source>
</evidence>
<keyword evidence="5" id="KW-1185">Reference proteome</keyword>
<evidence type="ECO:0000256" key="2">
    <source>
        <dbReference type="SAM" id="Phobius"/>
    </source>
</evidence>
<keyword evidence="3" id="KW-0732">Signal</keyword>
<keyword evidence="2" id="KW-0472">Membrane</keyword>
<keyword evidence="2" id="KW-0812">Transmembrane</keyword>
<proteinExistence type="predicted"/>
<evidence type="ECO:0000256" key="3">
    <source>
        <dbReference type="SAM" id="SignalP"/>
    </source>
</evidence>